<gene>
    <name evidence="1" type="ORF">ETU09_02455</name>
</gene>
<name>A0A563DIF3_9FLAO</name>
<dbReference type="PANTHER" id="PTHR41368:SF1">
    <property type="entry name" value="PROTEIN YGHO"/>
    <property type="match status" value="1"/>
</dbReference>
<dbReference type="InterPro" id="IPR016181">
    <property type="entry name" value="Acyl_CoA_acyltransferase"/>
</dbReference>
<dbReference type="OrthoDB" id="9806005at2"/>
<dbReference type="EMBL" id="SELH01000013">
    <property type="protein sequence ID" value="TWP29862.1"/>
    <property type="molecule type" value="Genomic_DNA"/>
</dbReference>
<dbReference type="GO" id="GO:0016787">
    <property type="term" value="F:hydrolase activity"/>
    <property type="evidence" value="ECO:0007669"/>
    <property type="project" value="UniProtKB-KW"/>
</dbReference>
<protein>
    <submittedName>
        <fullName evidence="1">GTP cyclohydrolase</fullName>
    </submittedName>
</protein>
<keyword evidence="2" id="KW-1185">Reference proteome</keyword>
<evidence type="ECO:0000313" key="1">
    <source>
        <dbReference type="EMBL" id="TWP29862.1"/>
    </source>
</evidence>
<organism evidence="1 2">
    <name type="scientific">Apibacter muscae</name>
    <dbReference type="NCBI Taxonomy" id="2509004"/>
    <lineage>
        <taxon>Bacteria</taxon>
        <taxon>Pseudomonadati</taxon>
        <taxon>Bacteroidota</taxon>
        <taxon>Flavobacteriia</taxon>
        <taxon>Flavobacteriales</taxon>
        <taxon>Weeksellaceae</taxon>
        <taxon>Apibacter</taxon>
    </lineage>
</organism>
<dbReference type="PANTHER" id="PTHR41368">
    <property type="entry name" value="PROTEIN YGHO"/>
    <property type="match status" value="1"/>
</dbReference>
<dbReference type="Proteomes" id="UP000319499">
    <property type="component" value="Unassembled WGS sequence"/>
</dbReference>
<sequence length="375" mass="44034">MMKIQIKEVTNIKDLKKFISFPLHLYKNCPNYVPSLIKEELEVLDKNKNPVFEHAQATYYLAYKEGKIVGRIAAIINTYEVEKLHKKKVRFGWFDVIDDIAVTQALIEKVKAVGLENNLHYMEGPVGFSNMEKAGLLTEGFDRLSTMITLYNHSYYKNHLESLGFKEEKVWVENFFKVPEELPEKVTRFSKLLQENKNFKPLRFSNKKEMEPFVRPMFNLLIETYSALESFVPFSEKQINFYTQKYLQILNPNFVTCILDENQEICAFAVTSPSYAKGLQKSRGKLFPWGWYHLLKASKNFDTAEYILIGVHPKYQKKGITAIIFTEIFHTLKKYNIRFVETNPQLVDNLNVQLLWSDYNPITHKKRKTYIKTIC</sequence>
<dbReference type="CDD" id="cd04301">
    <property type="entry name" value="NAT_SF"/>
    <property type="match status" value="1"/>
</dbReference>
<keyword evidence="1" id="KW-0378">Hydrolase</keyword>
<proteinExistence type="predicted"/>
<dbReference type="SUPFAM" id="SSF55729">
    <property type="entry name" value="Acyl-CoA N-acyltransferases (Nat)"/>
    <property type="match status" value="1"/>
</dbReference>
<reference evidence="1 2" key="1">
    <citation type="submission" date="2019-02" db="EMBL/GenBank/DDBJ databases">
        <title>Apibacter muscae sp. nov.: a novel member of the house fly microbiota.</title>
        <authorList>
            <person name="Park R."/>
        </authorList>
    </citation>
    <scope>NUCLEOTIDE SEQUENCE [LARGE SCALE GENOMIC DNA]</scope>
    <source>
        <strain evidence="1 2">AL1</strain>
    </source>
</reference>
<dbReference type="AlphaFoldDB" id="A0A563DIF3"/>
<dbReference type="Gene3D" id="3.40.630.30">
    <property type="match status" value="1"/>
</dbReference>
<comment type="caution">
    <text evidence="1">The sequence shown here is derived from an EMBL/GenBank/DDBJ whole genome shotgun (WGS) entry which is preliminary data.</text>
</comment>
<accession>A0A563DIF3</accession>
<dbReference type="InterPro" id="IPR039968">
    <property type="entry name" value="BcerS-like"/>
</dbReference>
<evidence type="ECO:0000313" key="2">
    <source>
        <dbReference type="Proteomes" id="UP000319499"/>
    </source>
</evidence>